<protein>
    <submittedName>
        <fullName evidence="2">Uncharacterized protein</fullName>
    </submittedName>
</protein>
<name>A0A8T1RW40_CHESE</name>
<evidence type="ECO:0000313" key="3">
    <source>
        <dbReference type="Proteomes" id="UP000765507"/>
    </source>
</evidence>
<feature type="non-terminal residue" evidence="2">
    <location>
        <position position="207"/>
    </location>
</feature>
<gene>
    <name evidence="2" type="ORF">G0U57_013638</name>
</gene>
<keyword evidence="3" id="KW-1185">Reference proteome</keyword>
<dbReference type="Proteomes" id="UP000765507">
    <property type="component" value="Unassembled WGS sequence"/>
</dbReference>
<evidence type="ECO:0000313" key="2">
    <source>
        <dbReference type="EMBL" id="KAG6920800.1"/>
    </source>
</evidence>
<comment type="caution">
    <text evidence="2">The sequence shown here is derived from an EMBL/GenBank/DDBJ whole genome shotgun (WGS) entry which is preliminary data.</text>
</comment>
<feature type="region of interest" description="Disordered" evidence="1">
    <location>
        <begin position="90"/>
        <end position="111"/>
    </location>
</feature>
<organism evidence="2 3">
    <name type="scientific">Chelydra serpentina</name>
    <name type="common">Snapping turtle</name>
    <name type="synonym">Testudo serpentina</name>
    <dbReference type="NCBI Taxonomy" id="8475"/>
    <lineage>
        <taxon>Eukaryota</taxon>
        <taxon>Metazoa</taxon>
        <taxon>Chordata</taxon>
        <taxon>Craniata</taxon>
        <taxon>Vertebrata</taxon>
        <taxon>Euteleostomi</taxon>
        <taxon>Archelosauria</taxon>
        <taxon>Testudinata</taxon>
        <taxon>Testudines</taxon>
        <taxon>Cryptodira</taxon>
        <taxon>Durocryptodira</taxon>
        <taxon>Americhelydia</taxon>
        <taxon>Chelydroidea</taxon>
        <taxon>Chelydridae</taxon>
        <taxon>Chelydra</taxon>
    </lineage>
</organism>
<feature type="compositionally biased region" description="Basic and acidic residues" evidence="1">
    <location>
        <begin position="161"/>
        <end position="175"/>
    </location>
</feature>
<feature type="region of interest" description="Disordered" evidence="1">
    <location>
        <begin position="137"/>
        <end position="179"/>
    </location>
</feature>
<sequence>MACTLKIQAQVPAITWIRNSLALAGAEARPIPCWQDQRSRRSRGPPGQAGTVQRKPHPSPSAGRRLSPWDLVPSAGGWIPSLPRTATLSPRCWAPGSPANRPVPASPSQGGTNTVALLRTCPKRPARLITTGRILTPTCPGHLPSPFRGDTARPGLPSGHRGLENAQPRKGDRPQAKSPGLLPGCPALRICDSSHCGCSPVTEQWGS</sequence>
<feature type="region of interest" description="Disordered" evidence="1">
    <location>
        <begin position="35"/>
        <end position="69"/>
    </location>
</feature>
<dbReference type="AlphaFoldDB" id="A0A8T1RW40"/>
<proteinExistence type="predicted"/>
<evidence type="ECO:0000256" key="1">
    <source>
        <dbReference type="SAM" id="MobiDB-lite"/>
    </source>
</evidence>
<dbReference type="EMBL" id="JAHGAV010003865">
    <property type="protein sequence ID" value="KAG6920800.1"/>
    <property type="molecule type" value="Genomic_DNA"/>
</dbReference>
<accession>A0A8T1RW40</accession>
<reference evidence="2 3" key="1">
    <citation type="journal article" date="2020" name="G3 (Bethesda)">
        <title>Draft Genome of the Common Snapping Turtle, Chelydra serpentina, a Model for Phenotypic Plasticity in Reptiles.</title>
        <authorList>
            <person name="Das D."/>
            <person name="Singh S.K."/>
            <person name="Bierstedt J."/>
            <person name="Erickson A."/>
            <person name="Galli G.L.J."/>
            <person name="Crossley D.A. 2nd"/>
            <person name="Rhen T."/>
        </authorList>
    </citation>
    <scope>NUCLEOTIDE SEQUENCE [LARGE SCALE GENOMIC DNA]</scope>
    <source>
        <strain evidence="2">KW</strain>
    </source>
</reference>